<dbReference type="PANTHER" id="PTHR11731">
    <property type="entry name" value="PROTEASE FAMILY S9B,C DIPEPTIDYL-PEPTIDASE IV-RELATED"/>
    <property type="match status" value="1"/>
</dbReference>
<dbReference type="Pfam" id="PF00326">
    <property type="entry name" value="Peptidase_S9"/>
    <property type="match status" value="1"/>
</dbReference>
<dbReference type="GO" id="GO:0008239">
    <property type="term" value="F:dipeptidyl-peptidase activity"/>
    <property type="evidence" value="ECO:0007669"/>
    <property type="project" value="UniProtKB-EC"/>
</dbReference>
<dbReference type="InterPro" id="IPR001375">
    <property type="entry name" value="Peptidase_S9_cat"/>
</dbReference>
<dbReference type="Proteomes" id="UP000696573">
    <property type="component" value="Unassembled WGS sequence"/>
</dbReference>
<reference evidence="10" key="1">
    <citation type="submission" date="2021-10" db="EMBL/GenBank/DDBJ databases">
        <authorList>
            <person name="Piombo E."/>
        </authorList>
    </citation>
    <scope>NUCLEOTIDE SEQUENCE</scope>
</reference>
<dbReference type="CDD" id="cd00201">
    <property type="entry name" value="WW"/>
    <property type="match status" value="1"/>
</dbReference>
<dbReference type="SMART" id="SM00456">
    <property type="entry name" value="WW"/>
    <property type="match status" value="1"/>
</dbReference>
<dbReference type="Gene3D" id="3.40.50.1820">
    <property type="entry name" value="alpha/beta hydrolase"/>
    <property type="match status" value="1"/>
</dbReference>
<dbReference type="Pfam" id="PF00397">
    <property type="entry name" value="WW"/>
    <property type="match status" value="1"/>
</dbReference>
<dbReference type="InterPro" id="IPR036020">
    <property type="entry name" value="WW_dom_sf"/>
</dbReference>
<evidence type="ECO:0000256" key="4">
    <source>
        <dbReference type="ARBA" id="ARBA00014118"/>
    </source>
</evidence>
<evidence type="ECO:0000256" key="5">
    <source>
        <dbReference type="ARBA" id="ARBA00022438"/>
    </source>
</evidence>
<dbReference type="EMBL" id="CABFNQ020000702">
    <property type="protein sequence ID" value="CAH0024928.1"/>
    <property type="molecule type" value="Genomic_DNA"/>
</dbReference>
<keyword evidence="11" id="KW-1185">Reference proteome</keyword>
<keyword evidence="5" id="KW-0645">Protease</keyword>
<comment type="catalytic activity">
    <reaction evidence="1">
        <text>Release of an N-terminal dipeptide, Xaa-Yaa-|-Zaa-, from a polypeptide, preferentially when Yaa is Pro, provided Zaa is neither Pro nor hydroxyproline.</text>
        <dbReference type="EC" id="3.4.14.5"/>
    </reaction>
</comment>
<evidence type="ECO:0000256" key="3">
    <source>
        <dbReference type="ARBA" id="ARBA00012062"/>
    </source>
</evidence>
<dbReference type="Gene3D" id="2.20.70.10">
    <property type="match status" value="1"/>
</dbReference>
<dbReference type="InterPro" id="IPR001202">
    <property type="entry name" value="WW_dom"/>
</dbReference>
<accession>A0A9N9VNG4</accession>
<proteinExistence type="inferred from homology"/>
<dbReference type="Gene3D" id="2.60.40.780">
    <property type="entry name" value="von Hippel-Lindau disease tumour suppressor, beta domain"/>
    <property type="match status" value="1"/>
</dbReference>
<evidence type="ECO:0000313" key="11">
    <source>
        <dbReference type="Proteomes" id="UP000696573"/>
    </source>
</evidence>
<keyword evidence="5" id="KW-0378">Hydrolase</keyword>
<dbReference type="GO" id="GO:0008236">
    <property type="term" value="F:serine-type peptidase activity"/>
    <property type="evidence" value="ECO:0007669"/>
    <property type="project" value="UniProtKB-KW"/>
</dbReference>
<dbReference type="InterPro" id="IPR037140">
    <property type="entry name" value="VHL_beta_dom_sf"/>
</dbReference>
<dbReference type="InterPro" id="IPR036208">
    <property type="entry name" value="VHL_sf"/>
</dbReference>
<dbReference type="SUPFAM" id="SSF51045">
    <property type="entry name" value="WW domain"/>
    <property type="match status" value="1"/>
</dbReference>
<sequence>MAAERCFGETFVAPQWLPGGQAFWYRRKTGEKTVKFILVDIPRKTTRPAFDHAQLANAMEKCAGGTKIDSKALPFSWIELEDSSVRFRFDGQIWQYRPGKSLVKSPGEFTQGNRTLMRRQEPSTSNHASEIASVTFTNSTRAPLNLYQVNEEGVEKIFMPLSVGKKLVQKTHAEMFWRIEDRDSGQLRGIYRVPDVGHSAVVVGEVDVDEYLGPGNDLPEGWSQRRDSNGRIYYLDHNTKTTHWDLPAILDDSKNQETTAEKPPNGESKGNEEMQTEQMDDDNRSTNSCDGQLNIGGLQVFVKKGSLWLKDKDGIETQLCEPNLKGSRYANETIYVSPDKNFLIAWQYTFPTETKEFWIDYSPDTSNHPKLVETPSKLLGDDPGFDRPRLFNLALKCEIKTTDDFFLGQYQLHHLGWSPDGSEYRLLFDGRGHQVLKILGIDQTGSIRVLHKEETQTFIDVTSKMYYQLLKRSDRLLWASERDGYNHLYLIDLQQGRIQHQVTQGHWNVQMVESIDEENEQVWVSTYGFHRNEDPYHVHLIRVSFDGSNVQPLTEGDGTHSWSWPMDGQKYFVDCWSRVDLPPQTMVRCGVTGIPILKIEGITTKALRQKGWVPPERFQCPGRDGITPIYGIIIKPSNFSKFKTHKYPIVEDIYAGPYDFFTPKSFGEAIHQTTWSRCGYVSVQVDGMGTNWRSKKFHDVCYKNLMDAGFPDRIIWMKEAAKTRPWMDLSRVGIVGSSEGGANAVAALLHHGHFYRVAISSSGAHDQTLSNLWWSEQWLGYPADESAVDNSNTTHAKKLPHNAKLMLIAGGMDHALNPASVMRFVQALNKCNKMYDLVFIPDGGHECGSEPYALMRAEAFLKANLGS</sequence>
<keyword evidence="7" id="KW-0325">Glycoprotein</keyword>
<dbReference type="PANTHER" id="PTHR11731:SF118">
    <property type="entry name" value="BLR1971 PROTEIN"/>
    <property type="match status" value="1"/>
</dbReference>
<feature type="region of interest" description="Disordered" evidence="8">
    <location>
        <begin position="249"/>
        <end position="290"/>
    </location>
</feature>
<comment type="similarity">
    <text evidence="2">Belongs to the peptidase S9B family.</text>
</comment>
<dbReference type="PROSITE" id="PS50020">
    <property type="entry name" value="WW_DOMAIN_2"/>
    <property type="match status" value="1"/>
</dbReference>
<keyword evidence="5" id="KW-0031">Aminopeptidase</keyword>
<evidence type="ECO:0000256" key="1">
    <source>
        <dbReference type="ARBA" id="ARBA00001257"/>
    </source>
</evidence>
<dbReference type="InterPro" id="IPR050278">
    <property type="entry name" value="Serine_Prot_S9B/DPPIV"/>
</dbReference>
<feature type="domain" description="WW" evidence="9">
    <location>
        <begin position="216"/>
        <end position="249"/>
    </location>
</feature>
<evidence type="ECO:0000256" key="6">
    <source>
        <dbReference type="ARBA" id="ARBA00022825"/>
    </source>
</evidence>
<comment type="caution">
    <text evidence="10">The sequence shown here is derived from an EMBL/GenBank/DDBJ whole genome shotgun (WGS) entry which is preliminary data.</text>
</comment>
<protein>
    <recommendedName>
        <fullName evidence="4">Probable dipeptidyl-aminopeptidase B</fullName>
        <ecNumber evidence="3">3.4.14.5</ecNumber>
    </recommendedName>
</protein>
<dbReference type="InterPro" id="IPR002469">
    <property type="entry name" value="Peptidase_S9B_N"/>
</dbReference>
<dbReference type="GO" id="GO:0004177">
    <property type="term" value="F:aminopeptidase activity"/>
    <property type="evidence" value="ECO:0007669"/>
    <property type="project" value="UniProtKB-KW"/>
</dbReference>
<evidence type="ECO:0000256" key="7">
    <source>
        <dbReference type="ARBA" id="ARBA00023180"/>
    </source>
</evidence>
<dbReference type="AlphaFoldDB" id="A0A9N9VNG4"/>
<evidence type="ECO:0000259" key="9">
    <source>
        <dbReference type="PROSITE" id="PS50020"/>
    </source>
</evidence>
<evidence type="ECO:0000256" key="8">
    <source>
        <dbReference type="SAM" id="MobiDB-lite"/>
    </source>
</evidence>
<evidence type="ECO:0000313" key="10">
    <source>
        <dbReference type="EMBL" id="CAH0024928.1"/>
    </source>
</evidence>
<dbReference type="Gene3D" id="2.140.10.30">
    <property type="entry name" value="Dipeptidylpeptidase IV, N-terminal domain"/>
    <property type="match status" value="1"/>
</dbReference>
<dbReference type="GO" id="GO:0006508">
    <property type="term" value="P:proteolysis"/>
    <property type="evidence" value="ECO:0007669"/>
    <property type="project" value="InterPro"/>
</dbReference>
<keyword evidence="6" id="KW-0720">Serine protease</keyword>
<dbReference type="OrthoDB" id="16520at2759"/>
<dbReference type="Pfam" id="PF00930">
    <property type="entry name" value="DPPIV_N"/>
    <property type="match status" value="1"/>
</dbReference>
<organism evidence="10 11">
    <name type="scientific">Clonostachys rhizophaga</name>
    <dbReference type="NCBI Taxonomy" id="160324"/>
    <lineage>
        <taxon>Eukaryota</taxon>
        <taxon>Fungi</taxon>
        <taxon>Dikarya</taxon>
        <taxon>Ascomycota</taxon>
        <taxon>Pezizomycotina</taxon>
        <taxon>Sordariomycetes</taxon>
        <taxon>Hypocreomycetidae</taxon>
        <taxon>Hypocreales</taxon>
        <taxon>Bionectriaceae</taxon>
        <taxon>Clonostachys</taxon>
    </lineage>
</organism>
<dbReference type="SUPFAM" id="SSF53474">
    <property type="entry name" value="alpha/beta-Hydrolases"/>
    <property type="match status" value="1"/>
</dbReference>
<name>A0A9N9VNG4_9HYPO</name>
<gene>
    <name evidence="10" type="ORF">CRHIZ90672A_00005073</name>
</gene>
<dbReference type="SUPFAM" id="SSF49468">
    <property type="entry name" value="VHL"/>
    <property type="match status" value="1"/>
</dbReference>
<evidence type="ECO:0000256" key="2">
    <source>
        <dbReference type="ARBA" id="ARBA00006150"/>
    </source>
</evidence>
<dbReference type="SUPFAM" id="SSF82171">
    <property type="entry name" value="DPP6 N-terminal domain-like"/>
    <property type="match status" value="1"/>
</dbReference>
<dbReference type="EC" id="3.4.14.5" evidence="3"/>
<dbReference type="InterPro" id="IPR029058">
    <property type="entry name" value="AB_hydrolase_fold"/>
</dbReference>